<evidence type="ECO:0000313" key="1">
    <source>
        <dbReference type="EMBL" id="URE12788.1"/>
    </source>
</evidence>
<keyword evidence="2" id="KW-1185">Reference proteome</keyword>
<evidence type="ECO:0000313" key="2">
    <source>
        <dbReference type="Proteomes" id="UP001055439"/>
    </source>
</evidence>
<dbReference type="EMBL" id="CP097508">
    <property type="protein sequence ID" value="URE12788.1"/>
    <property type="molecule type" value="Genomic_DNA"/>
</dbReference>
<dbReference type="AlphaFoldDB" id="A0A9E7KAD3"/>
<proteinExistence type="predicted"/>
<protein>
    <submittedName>
        <fullName evidence="1">Uncharacterized protein</fullName>
    </submittedName>
</protein>
<gene>
    <name evidence="1" type="ORF">MUK42_24595</name>
</gene>
<name>A0A9E7KAD3_9LILI</name>
<sequence length="123" mass="14069">MWTAVFIVPTATLLPPNLLRFPLALDSKTLAGLSCGWIDRSCDEEGRVTARPIPPERSRRPTLPLFNPLNLIEIEHCRKQPNVFRFLAWFHDETGVYLDLGSRFRDIKQPVNLLPDIDGFLIT</sequence>
<reference evidence="1" key="1">
    <citation type="submission" date="2022-05" db="EMBL/GenBank/DDBJ databases">
        <title>The Musa troglodytarum L. genome provides insights into the mechanism of non-climacteric behaviour and enrichment of carotenoids.</title>
        <authorList>
            <person name="Wang J."/>
        </authorList>
    </citation>
    <scope>NUCLEOTIDE SEQUENCE</scope>
    <source>
        <tissue evidence="1">Leaf</tissue>
    </source>
</reference>
<accession>A0A9E7KAD3</accession>
<organism evidence="1 2">
    <name type="scientific">Musa troglodytarum</name>
    <name type="common">fe'i banana</name>
    <dbReference type="NCBI Taxonomy" id="320322"/>
    <lineage>
        <taxon>Eukaryota</taxon>
        <taxon>Viridiplantae</taxon>
        <taxon>Streptophyta</taxon>
        <taxon>Embryophyta</taxon>
        <taxon>Tracheophyta</taxon>
        <taxon>Spermatophyta</taxon>
        <taxon>Magnoliopsida</taxon>
        <taxon>Liliopsida</taxon>
        <taxon>Zingiberales</taxon>
        <taxon>Musaceae</taxon>
        <taxon>Musa</taxon>
    </lineage>
</organism>
<dbReference type="Proteomes" id="UP001055439">
    <property type="component" value="Chromosome 6"/>
</dbReference>